<comment type="caution">
    <text evidence="2">The sequence shown here is derived from an EMBL/GenBank/DDBJ whole genome shotgun (WGS) entry which is preliminary data.</text>
</comment>
<evidence type="ECO:0000313" key="2">
    <source>
        <dbReference type="EMBL" id="RSH86296.1"/>
    </source>
</evidence>
<dbReference type="EMBL" id="RSCE01000002">
    <property type="protein sequence ID" value="RSH86296.1"/>
    <property type="molecule type" value="Genomic_DNA"/>
</dbReference>
<dbReference type="STRING" id="105984.A0A427Y5D9"/>
<protein>
    <recommendedName>
        <fullName evidence="4">PPPDE domain-containing protein</fullName>
    </recommendedName>
</protein>
<evidence type="ECO:0008006" key="4">
    <source>
        <dbReference type="Google" id="ProtNLM"/>
    </source>
</evidence>
<dbReference type="RefSeq" id="XP_028479081.1">
    <property type="nucleotide sequence ID" value="XM_028620109.1"/>
</dbReference>
<name>A0A427Y5D9_9TREE</name>
<dbReference type="OrthoDB" id="2592984at2759"/>
<accession>A0A427Y5D9</accession>
<dbReference type="GeneID" id="39589080"/>
<evidence type="ECO:0000313" key="3">
    <source>
        <dbReference type="Proteomes" id="UP000279236"/>
    </source>
</evidence>
<feature type="compositionally biased region" description="Basic residues" evidence="1">
    <location>
        <begin position="314"/>
        <end position="323"/>
    </location>
</feature>
<reference evidence="2 3" key="1">
    <citation type="submission" date="2018-11" db="EMBL/GenBank/DDBJ databases">
        <title>Genome sequence of Apiotrichum porosum DSM 27194.</title>
        <authorList>
            <person name="Aliyu H."/>
            <person name="Gorte O."/>
            <person name="Ochsenreither K."/>
        </authorList>
    </citation>
    <scope>NUCLEOTIDE SEQUENCE [LARGE SCALE GENOMIC DNA]</scope>
    <source>
        <strain evidence="2 3">DSM 27194</strain>
    </source>
</reference>
<organism evidence="2 3">
    <name type="scientific">Apiotrichum porosum</name>
    <dbReference type="NCBI Taxonomy" id="105984"/>
    <lineage>
        <taxon>Eukaryota</taxon>
        <taxon>Fungi</taxon>
        <taxon>Dikarya</taxon>
        <taxon>Basidiomycota</taxon>
        <taxon>Agaricomycotina</taxon>
        <taxon>Tremellomycetes</taxon>
        <taxon>Trichosporonales</taxon>
        <taxon>Trichosporonaceae</taxon>
        <taxon>Apiotrichum</taxon>
    </lineage>
</organism>
<sequence length="323" mass="35250">MADSDTNSEVQRERKRDIAARLLKTGIAEGTDKLKEGELLVKHSLLGVGQTPNVVPVFPPATNANPREIHVGWHPVGGAVGKWFADDTRIGKLITNKINKYPDPTQHWAVLVGEYAHQLWMDENFDVIYTNAKIVREEWTTFHVGHTRFNDDAVRRTGEMVISHVREKQAAYNLITNNCQTYALLLLDAIKADGVSKFPTTLNVYKALTGPGKVMDLFKPESEGGAEPDPEAPEAVSVAAALMDQHTTQLDTHESGQHHHGISHSPHCGHCTGDLASDGLGAEKRAGNASEAAEALVADGPDQDGEADKEVKKKGLLARLLRK</sequence>
<dbReference type="AlphaFoldDB" id="A0A427Y5D9"/>
<feature type="region of interest" description="Disordered" evidence="1">
    <location>
        <begin position="279"/>
        <end position="323"/>
    </location>
</feature>
<proteinExistence type="predicted"/>
<evidence type="ECO:0000256" key="1">
    <source>
        <dbReference type="SAM" id="MobiDB-lite"/>
    </source>
</evidence>
<gene>
    <name evidence="2" type="ORF">EHS24_004537</name>
</gene>
<dbReference type="Proteomes" id="UP000279236">
    <property type="component" value="Unassembled WGS sequence"/>
</dbReference>
<keyword evidence="3" id="KW-1185">Reference proteome</keyword>